<name>A0ABY8CE37_9GAMM</name>
<dbReference type="EMBL" id="CP102381">
    <property type="protein sequence ID" value="WEJ62668.1"/>
    <property type="molecule type" value="Genomic_DNA"/>
</dbReference>
<proteinExistence type="predicted"/>
<organism evidence="2 3">
    <name type="scientific">Thiomicrorhabdus lithotrophica</name>
    <dbReference type="NCBI Taxonomy" id="2949997"/>
    <lineage>
        <taxon>Bacteria</taxon>
        <taxon>Pseudomonadati</taxon>
        <taxon>Pseudomonadota</taxon>
        <taxon>Gammaproteobacteria</taxon>
        <taxon>Thiotrichales</taxon>
        <taxon>Piscirickettsiaceae</taxon>
        <taxon>Thiomicrorhabdus</taxon>
    </lineage>
</organism>
<accession>A0ABY8CE37</accession>
<evidence type="ECO:0008006" key="4">
    <source>
        <dbReference type="Google" id="ProtNLM"/>
    </source>
</evidence>
<dbReference type="Gene3D" id="2.40.160.170">
    <property type="match status" value="1"/>
</dbReference>
<evidence type="ECO:0000256" key="1">
    <source>
        <dbReference type="SAM" id="SignalP"/>
    </source>
</evidence>
<dbReference type="RefSeq" id="WP_275594924.1">
    <property type="nucleotide sequence ID" value="NZ_CP102381.1"/>
</dbReference>
<feature type="signal peptide" evidence="1">
    <location>
        <begin position="1"/>
        <end position="23"/>
    </location>
</feature>
<dbReference type="Proteomes" id="UP001222275">
    <property type="component" value="Chromosome"/>
</dbReference>
<protein>
    <recommendedName>
        <fullName evidence="4">Outer membrane protein W</fullName>
    </recommendedName>
</protein>
<reference evidence="2 3" key="1">
    <citation type="submission" date="2022-06" db="EMBL/GenBank/DDBJ databases">
        <title>Thiomicrohabdus sp. nov, an obligately chemolithoautotrophic, sulfur-oxidizing bacterium isolated from beach of Guanyin Mountain. Amoy.</title>
        <authorList>
            <person name="Zhu H."/>
        </authorList>
    </citation>
    <scope>NUCLEOTIDE SEQUENCE [LARGE SCALE GENOMIC DNA]</scope>
    <source>
        <strain evidence="2 3">XGS-01</strain>
    </source>
</reference>
<gene>
    <name evidence="2" type="ORF">NR989_00050</name>
</gene>
<keyword evidence="3" id="KW-1185">Reference proteome</keyword>
<sequence>MKKIILSSLLGATAAMSPFLSNASEVSSVGVGINYGVFAGPTLELTYPINNSLQIRGALSSGMDVSETATTDIEYQVKTKDGINRLALDYHPFENSFFVSAGYAVNNFNIEADAEKNGAGITIGDTTYSGNVVLNGTLDWDNAPSLSFGWGNSPEKGWGGLIELGAIFTGAADVNITGTGTLNGNDVSTDPAIQAEITKEEKKVQDELSDYDFLPILQAGVTYRF</sequence>
<evidence type="ECO:0000313" key="3">
    <source>
        <dbReference type="Proteomes" id="UP001222275"/>
    </source>
</evidence>
<keyword evidence="1" id="KW-0732">Signal</keyword>
<feature type="chain" id="PRO_5046762410" description="Outer membrane protein W" evidence="1">
    <location>
        <begin position="24"/>
        <end position="225"/>
    </location>
</feature>
<evidence type="ECO:0000313" key="2">
    <source>
        <dbReference type="EMBL" id="WEJ62668.1"/>
    </source>
</evidence>